<evidence type="ECO:0000256" key="12">
    <source>
        <dbReference type="SAM" id="Phobius"/>
    </source>
</evidence>
<dbReference type="Gene3D" id="3.30.565.10">
    <property type="entry name" value="Histidine kinase-like ATPase, C-terminal domain"/>
    <property type="match status" value="1"/>
</dbReference>
<dbReference type="SUPFAM" id="SSF55785">
    <property type="entry name" value="PYP-like sensor domain (PAS domain)"/>
    <property type="match status" value="1"/>
</dbReference>
<dbReference type="GO" id="GO:0000155">
    <property type="term" value="F:phosphorelay sensor kinase activity"/>
    <property type="evidence" value="ECO:0007669"/>
    <property type="project" value="InterPro"/>
</dbReference>
<evidence type="ECO:0000256" key="8">
    <source>
        <dbReference type="ARBA" id="ARBA00022777"/>
    </source>
</evidence>
<dbReference type="Proteomes" id="UP000266273">
    <property type="component" value="Unassembled WGS sequence"/>
</dbReference>
<keyword evidence="9" id="KW-0067">ATP-binding</keyword>
<evidence type="ECO:0000256" key="2">
    <source>
        <dbReference type="ARBA" id="ARBA00004236"/>
    </source>
</evidence>
<dbReference type="SUPFAM" id="SSF47384">
    <property type="entry name" value="Homodimeric domain of signal transducing histidine kinase"/>
    <property type="match status" value="1"/>
</dbReference>
<keyword evidence="8" id="KW-0418">Kinase</keyword>
<dbReference type="GO" id="GO:0005886">
    <property type="term" value="C:plasma membrane"/>
    <property type="evidence" value="ECO:0007669"/>
    <property type="project" value="UniProtKB-SubCell"/>
</dbReference>
<keyword evidence="4" id="KW-1003">Cell membrane</keyword>
<keyword evidence="12" id="KW-1133">Transmembrane helix</keyword>
<evidence type="ECO:0000313" key="16">
    <source>
        <dbReference type="Proteomes" id="UP000266273"/>
    </source>
</evidence>
<protein>
    <recommendedName>
        <fullName evidence="3">histidine kinase</fullName>
        <ecNumber evidence="3">2.7.13.3</ecNumber>
    </recommendedName>
</protein>
<gene>
    <name evidence="15" type="ORF">BXY53_1399</name>
</gene>
<reference evidence="15 16" key="1">
    <citation type="submission" date="2018-08" db="EMBL/GenBank/DDBJ databases">
        <title>Genomic Encyclopedia of Archaeal and Bacterial Type Strains, Phase II (KMG-II): from individual species to whole genera.</title>
        <authorList>
            <person name="Goeker M."/>
        </authorList>
    </citation>
    <scope>NUCLEOTIDE SEQUENCE [LARGE SCALE GENOMIC DNA]</scope>
    <source>
        <strain evidence="15 16">DSM 5002</strain>
    </source>
</reference>
<dbReference type="PRINTS" id="PR00344">
    <property type="entry name" value="BCTRLSENSOR"/>
</dbReference>
<dbReference type="CDD" id="cd00075">
    <property type="entry name" value="HATPase"/>
    <property type="match status" value="1"/>
</dbReference>
<dbReference type="SMART" id="SM00388">
    <property type="entry name" value="HisKA"/>
    <property type="match status" value="1"/>
</dbReference>
<dbReference type="PROSITE" id="PS50109">
    <property type="entry name" value="HIS_KIN"/>
    <property type="match status" value="1"/>
</dbReference>
<accession>A0A397Q4P0</accession>
<keyword evidence="13" id="KW-0732">Signal</keyword>
<evidence type="ECO:0000256" key="11">
    <source>
        <dbReference type="ARBA" id="ARBA00023136"/>
    </source>
</evidence>
<keyword evidence="12" id="KW-0812">Transmembrane</keyword>
<dbReference type="InterPro" id="IPR035965">
    <property type="entry name" value="PAS-like_dom_sf"/>
</dbReference>
<dbReference type="Gene3D" id="1.10.287.130">
    <property type="match status" value="1"/>
</dbReference>
<dbReference type="Pfam" id="PF00512">
    <property type="entry name" value="HisKA"/>
    <property type="match status" value="1"/>
</dbReference>
<proteinExistence type="predicted"/>
<keyword evidence="11 12" id="KW-0472">Membrane</keyword>
<keyword evidence="5" id="KW-0597">Phosphoprotein</keyword>
<name>A0A397Q4P0_9HYPH</name>
<dbReference type="InterPro" id="IPR003594">
    <property type="entry name" value="HATPase_dom"/>
</dbReference>
<keyword evidence="10" id="KW-0902">Two-component regulatory system</keyword>
<dbReference type="Pfam" id="PF12860">
    <property type="entry name" value="PAS_7"/>
    <property type="match status" value="2"/>
</dbReference>
<dbReference type="SMART" id="SM00387">
    <property type="entry name" value="HATPase_c"/>
    <property type="match status" value="1"/>
</dbReference>
<dbReference type="InterPro" id="IPR036097">
    <property type="entry name" value="HisK_dim/P_sf"/>
</dbReference>
<dbReference type="GO" id="GO:0009927">
    <property type="term" value="F:histidine phosphotransfer kinase activity"/>
    <property type="evidence" value="ECO:0007669"/>
    <property type="project" value="TreeGrafter"/>
</dbReference>
<dbReference type="FunFam" id="3.30.565.10:FF:000023">
    <property type="entry name" value="PAS domain-containing sensor histidine kinase"/>
    <property type="match status" value="1"/>
</dbReference>
<dbReference type="InterPro" id="IPR003661">
    <property type="entry name" value="HisK_dim/P_dom"/>
</dbReference>
<keyword evidence="6" id="KW-0808">Transferase</keyword>
<evidence type="ECO:0000256" key="4">
    <source>
        <dbReference type="ARBA" id="ARBA00022475"/>
    </source>
</evidence>
<dbReference type="AlphaFoldDB" id="A0A397Q4P0"/>
<dbReference type="SUPFAM" id="SSF55874">
    <property type="entry name" value="ATPase domain of HSP90 chaperone/DNA topoisomerase II/histidine kinase"/>
    <property type="match status" value="1"/>
</dbReference>
<evidence type="ECO:0000259" key="14">
    <source>
        <dbReference type="PROSITE" id="PS50109"/>
    </source>
</evidence>
<comment type="subcellular location">
    <subcellularLocation>
        <location evidence="2">Cell membrane</location>
    </subcellularLocation>
</comment>
<dbReference type="EC" id="2.7.13.3" evidence="3"/>
<evidence type="ECO:0000256" key="9">
    <source>
        <dbReference type="ARBA" id="ARBA00022840"/>
    </source>
</evidence>
<evidence type="ECO:0000256" key="6">
    <source>
        <dbReference type="ARBA" id="ARBA00022679"/>
    </source>
</evidence>
<dbReference type="EMBL" id="QXDF01000001">
    <property type="protein sequence ID" value="RIA56296.1"/>
    <property type="molecule type" value="Genomic_DNA"/>
</dbReference>
<dbReference type="PANTHER" id="PTHR43047:SF72">
    <property type="entry name" value="OSMOSENSING HISTIDINE PROTEIN KINASE SLN1"/>
    <property type="match status" value="1"/>
</dbReference>
<evidence type="ECO:0000256" key="7">
    <source>
        <dbReference type="ARBA" id="ARBA00022741"/>
    </source>
</evidence>
<evidence type="ECO:0000256" key="13">
    <source>
        <dbReference type="SAM" id="SignalP"/>
    </source>
</evidence>
<dbReference type="InterPro" id="IPR000014">
    <property type="entry name" value="PAS"/>
</dbReference>
<comment type="caution">
    <text evidence="15">The sequence shown here is derived from an EMBL/GenBank/DDBJ whole genome shotgun (WGS) entry which is preliminary data.</text>
</comment>
<evidence type="ECO:0000256" key="10">
    <source>
        <dbReference type="ARBA" id="ARBA00023012"/>
    </source>
</evidence>
<dbReference type="InterPro" id="IPR004358">
    <property type="entry name" value="Sig_transdc_His_kin-like_C"/>
</dbReference>
<feature type="domain" description="Histidine kinase" evidence="14">
    <location>
        <begin position="604"/>
        <end position="821"/>
    </location>
</feature>
<feature type="transmembrane region" description="Helical" evidence="12">
    <location>
        <begin position="50"/>
        <end position="71"/>
    </location>
</feature>
<dbReference type="InterPro" id="IPR005467">
    <property type="entry name" value="His_kinase_dom"/>
</dbReference>
<feature type="signal peptide" evidence="13">
    <location>
        <begin position="1"/>
        <end position="34"/>
    </location>
</feature>
<evidence type="ECO:0000256" key="3">
    <source>
        <dbReference type="ARBA" id="ARBA00012438"/>
    </source>
</evidence>
<evidence type="ECO:0000313" key="15">
    <source>
        <dbReference type="EMBL" id="RIA56296.1"/>
    </source>
</evidence>
<evidence type="ECO:0000256" key="1">
    <source>
        <dbReference type="ARBA" id="ARBA00000085"/>
    </source>
</evidence>
<dbReference type="SMART" id="SM00091">
    <property type="entry name" value="PAS"/>
    <property type="match status" value="3"/>
</dbReference>
<dbReference type="CDD" id="cd00082">
    <property type="entry name" value="HisKA"/>
    <property type="match status" value="1"/>
</dbReference>
<sequence>MQFLNTSFVWRGKPLRSAAALLAAMLIAPSPAAAAELFGVSVTATGPWMAATVAATGAGLLVAVIGLAVALRQCWRAQDENEAEVSRLSAELSAAHALLNSERQAILLWSHDTDQPRLITYALEPELGVPLEMRRLSRFAAWLERESALALEQRFERLKESGEAFNQVLTTAEGANIEADGRPSGPYLVLRLRAPSDHGEERARLASRLKDAENDLSAFRSLLQALPIPAWLRDTEDRLIWVNQAYVSAVDEASAQEVIEGQVELLESRQRQRIDKALDAGKTFRERLQTIVGGERRSYDTVALPVGEASGGVAIDVAPLESARGELDRQMAAHARTLNRVATGVAIFGTDRRLNFYNEAFASLWQLPANWLEQRPTYGEVLDRLRADRLLPEQVDYRDWRARQMAAFDSAGADALQEDWWHLPDGRAIHVAADQRPDGGVTFLYDDVTEKLALESRYNALIRVQRETLDHLREGVAVFGSDGRLRLFNPAFSEIWGLDETFLGGSPHVDEVISVCAEQVEDPAPWEHTRGAVVDVQDERAAFDGQMTLGDGRVLAYAGVPLPDGATMMTYVDITDSKRVERALIERNEALEASDRLKNTFISHVSYELRTPLTNIIGFSELLDQPRVGELNARQREYLSDIRSSSQALLAIINDILDLATIDAGALELKKREADVREVIRSAELGVRERLSAENIDLDIEIAPDVDTLVADDKRVTQILYNLLSNAIGFSEAGRTISLNAYRQGDMIAFSVQDTGCGIPEDYQDSVFQRFETRPQGSQHRGAGLGLSLVKSLVELHNGQIDLRSAEGAGTTVTVLLPEDGQAKHPDEVEAEARLQQVH</sequence>
<feature type="chain" id="PRO_5017300383" description="histidine kinase" evidence="13">
    <location>
        <begin position="35"/>
        <end position="839"/>
    </location>
</feature>
<evidence type="ECO:0000256" key="5">
    <source>
        <dbReference type="ARBA" id="ARBA00022553"/>
    </source>
</evidence>
<dbReference type="GO" id="GO:0005524">
    <property type="term" value="F:ATP binding"/>
    <property type="evidence" value="ECO:0007669"/>
    <property type="project" value="UniProtKB-KW"/>
</dbReference>
<keyword evidence="16" id="KW-1185">Reference proteome</keyword>
<organism evidence="15 16">
    <name type="scientific">Dichotomicrobium thermohalophilum</name>
    <dbReference type="NCBI Taxonomy" id="933063"/>
    <lineage>
        <taxon>Bacteria</taxon>
        <taxon>Pseudomonadati</taxon>
        <taxon>Pseudomonadota</taxon>
        <taxon>Alphaproteobacteria</taxon>
        <taxon>Hyphomicrobiales</taxon>
        <taxon>Hyphomicrobiaceae</taxon>
        <taxon>Dichotomicrobium</taxon>
    </lineage>
</organism>
<comment type="catalytic activity">
    <reaction evidence="1">
        <text>ATP + protein L-histidine = ADP + protein N-phospho-L-histidine.</text>
        <dbReference type="EC" id="2.7.13.3"/>
    </reaction>
</comment>
<dbReference type="Pfam" id="PF02518">
    <property type="entry name" value="HATPase_c"/>
    <property type="match status" value="1"/>
</dbReference>
<dbReference type="Gene3D" id="3.30.450.20">
    <property type="entry name" value="PAS domain"/>
    <property type="match status" value="2"/>
</dbReference>
<dbReference type="InterPro" id="IPR036890">
    <property type="entry name" value="HATPase_C_sf"/>
</dbReference>
<keyword evidence="7" id="KW-0547">Nucleotide-binding</keyword>
<dbReference type="PANTHER" id="PTHR43047">
    <property type="entry name" value="TWO-COMPONENT HISTIDINE PROTEIN KINASE"/>
    <property type="match status" value="1"/>
</dbReference>